<evidence type="ECO:0000313" key="2">
    <source>
        <dbReference type="EMBL" id="ABX10687.1"/>
    </source>
</evidence>
<accession>A9LH10</accession>
<dbReference type="InterPro" id="IPR029065">
    <property type="entry name" value="Enolase_C-like"/>
</dbReference>
<evidence type="ECO:0000259" key="1">
    <source>
        <dbReference type="Pfam" id="PF13378"/>
    </source>
</evidence>
<dbReference type="Pfam" id="PF13378">
    <property type="entry name" value="MR_MLE_C"/>
    <property type="match status" value="1"/>
</dbReference>
<dbReference type="EMBL" id="EF591888">
    <property type="protein sequence ID" value="ABX10687.1"/>
    <property type="molecule type" value="Genomic_DNA"/>
</dbReference>
<dbReference type="InterPro" id="IPR036849">
    <property type="entry name" value="Enolase-like_C_sf"/>
</dbReference>
<feature type="domain" description="Enolase C-terminal" evidence="1">
    <location>
        <begin position="222"/>
        <end position="446"/>
    </location>
</feature>
<sequence>MVTRFQIKDIATSQEKFKYRSPMKFGGRVVEDVVVYHVDVVIEDDNGRQSTGHGSMTMGNLWAWPSSVVAADLTLATMLELADLICQSAGELGRYEHPVRMLVDFEHSFPEIALTLEKNNALAETIPRLAQLVCGSPLDAAVHDAFGRLHQLNSFQTLTPSLLREDLSCFLDESFGGCYLSSYVLEKPQANMPLYHLVGALDPIFGDGAKVESESDFPELLGDWIRRDGLTHLKIKLSGDDFDWDVERVMDIDAASRTVQLDMGRSTWSYSLDFNEKCASIDYVVDFLELIRTRNPDCFSRIQYVEQPTHRDLKKNPQNTVHKAAKIKPVVIDESLIDLESLLLARDQGYSGIALKACKGQTGSLLMAAAAQKLEMFLCVQDLTCIGHNFLHSASLAAHIPTVAAIEGNGRQYCPLGNQQWAQQYPEVFQPVEGRIATQELNGLGLGF</sequence>
<name>A9LH10_9BACT</name>
<proteinExistence type="predicted"/>
<protein>
    <recommendedName>
        <fullName evidence="1">Enolase C-terminal domain-containing protein</fullName>
    </recommendedName>
</protein>
<reference evidence="2" key="1">
    <citation type="journal article" date="2007" name="ISME J.">
        <title>Fosmids of novel marine Planctomycetes from the Namibian and Oregon coast upwelling systems and their cross-comparison with planctomycete genomes.</title>
        <authorList>
            <person name="Woebken D."/>
            <person name="Teeling H."/>
            <person name="Wecker P."/>
            <person name="Dumitriu A."/>
            <person name="Kostadinov I."/>
            <person name="DeLong E.F."/>
            <person name="Amann R."/>
            <person name="Gloeckner F.O."/>
        </authorList>
    </citation>
    <scope>NUCLEOTIDE SEQUENCE</scope>
</reference>
<dbReference type="AlphaFoldDB" id="A9LH10"/>
<organism evidence="2">
    <name type="scientific">uncultured planctomycete 8FN</name>
    <dbReference type="NCBI Taxonomy" id="455070"/>
    <lineage>
        <taxon>Bacteria</taxon>
        <taxon>Pseudomonadati</taxon>
        <taxon>Planctomycetota</taxon>
        <taxon>Planctomycetia</taxon>
        <taxon>Planctomycetales</taxon>
        <taxon>environmental samples</taxon>
    </lineage>
</organism>
<dbReference type="Gene3D" id="3.20.20.120">
    <property type="entry name" value="Enolase-like C-terminal domain"/>
    <property type="match status" value="1"/>
</dbReference>
<dbReference type="SUPFAM" id="SSF51604">
    <property type="entry name" value="Enolase C-terminal domain-like"/>
    <property type="match status" value="1"/>
</dbReference>
<gene>
    <name evidence="2" type="ORF">8FN_9</name>
</gene>